<keyword evidence="1" id="KW-0479">Metal-binding</keyword>
<dbReference type="CDD" id="cd01293">
    <property type="entry name" value="Bact_CD"/>
    <property type="match status" value="1"/>
</dbReference>
<keyword evidence="5" id="KW-1185">Reference proteome</keyword>
<dbReference type="RefSeq" id="WP_101671131.1">
    <property type="nucleotide sequence ID" value="NZ_NMYC01000001.1"/>
</dbReference>
<dbReference type="Gene3D" id="2.30.40.10">
    <property type="entry name" value="Urease, subunit C, domain 1"/>
    <property type="match status" value="1"/>
</dbReference>
<accession>A0A2N5J2S7</accession>
<name>A0A2N5J2S7_9BIFI</name>
<protein>
    <submittedName>
        <fullName evidence="4">Cytosine deaminase</fullName>
    </submittedName>
</protein>
<sequence>MTATLFTNAALRGHDRLQDLLVEDGRFRLIGPDLAPQLAAQGRDLARMDVVDLGGRLVSEPFCDTHLHLDYVFTSRKPGAANTSGTLFEGIQRWGETKADLTVDEVKARARRAVAMEMRHGVQYIRTHADVTDPQLTSLRALLELREELADLVTIQIVAFPQEGMYSYPGGAELVEEGLRMGADCVGAIPHYEACREFGERSIHTTVELAARYGRLIDVHCDETDDPNSRFAELLAALAHAEGIGAMTTASHTCSLGSADDSYFFHLTKLLKQARMNFACAPTENLYLQGRQDTFPKRRGITRVKELTDAGINVSLGQDSMQDPWYPLGNGNMMIILDYVLHLAQMMTPAEIDRALDLLTVNGATTLGLREGYGIDEGKPANFVVLDAPDAFGAVYERADVVMSVRAGRTLFTAPDALRTDVPLLADHLRPAPPIAARPFAAAGQFTRA</sequence>
<dbReference type="EMBL" id="NMYC01000001">
    <property type="protein sequence ID" value="PLS28522.1"/>
    <property type="molecule type" value="Genomic_DNA"/>
</dbReference>
<dbReference type="FunFam" id="3.20.20.140:FF:000019">
    <property type="entry name" value="Cytosine deaminase"/>
    <property type="match status" value="1"/>
</dbReference>
<dbReference type="GO" id="GO:0035888">
    <property type="term" value="F:isoguanine deaminase activity"/>
    <property type="evidence" value="ECO:0007669"/>
    <property type="project" value="TreeGrafter"/>
</dbReference>
<proteinExistence type="predicted"/>
<evidence type="ECO:0000259" key="3">
    <source>
        <dbReference type="Pfam" id="PF07969"/>
    </source>
</evidence>
<dbReference type="Pfam" id="PF07969">
    <property type="entry name" value="Amidohydro_3"/>
    <property type="match status" value="1"/>
</dbReference>
<dbReference type="GO" id="GO:0006209">
    <property type="term" value="P:cytosine catabolic process"/>
    <property type="evidence" value="ECO:0007669"/>
    <property type="project" value="TreeGrafter"/>
</dbReference>
<dbReference type="InterPro" id="IPR032466">
    <property type="entry name" value="Metal_Hydrolase"/>
</dbReference>
<dbReference type="InterPro" id="IPR011059">
    <property type="entry name" value="Metal-dep_hydrolase_composite"/>
</dbReference>
<dbReference type="PANTHER" id="PTHR32027:SF0">
    <property type="entry name" value="CYTOSINE DEAMINASE"/>
    <property type="match status" value="1"/>
</dbReference>
<gene>
    <name evidence="4" type="ORF">CGZ88_0684</name>
</gene>
<evidence type="ECO:0000256" key="1">
    <source>
        <dbReference type="ARBA" id="ARBA00022723"/>
    </source>
</evidence>
<feature type="domain" description="Amidohydrolase 3" evidence="3">
    <location>
        <begin position="49"/>
        <end position="411"/>
    </location>
</feature>
<dbReference type="SUPFAM" id="SSF51338">
    <property type="entry name" value="Composite domain of metallo-dependent hydrolases"/>
    <property type="match status" value="1"/>
</dbReference>
<dbReference type="Gene3D" id="3.20.20.140">
    <property type="entry name" value="Metal-dependent hydrolases"/>
    <property type="match status" value="1"/>
</dbReference>
<dbReference type="AlphaFoldDB" id="A0A2N5J2S7"/>
<dbReference type="InterPro" id="IPR052349">
    <property type="entry name" value="Metallo-hydrolase_Enzymes"/>
</dbReference>
<comment type="caution">
    <text evidence="4">The sequence shown here is derived from an EMBL/GenBank/DDBJ whole genome shotgun (WGS) entry which is preliminary data.</text>
</comment>
<keyword evidence="2" id="KW-0378">Hydrolase</keyword>
<dbReference type="InterPro" id="IPR013108">
    <property type="entry name" value="Amidohydro_3"/>
</dbReference>
<evidence type="ECO:0000313" key="4">
    <source>
        <dbReference type="EMBL" id="PLS28522.1"/>
    </source>
</evidence>
<dbReference type="GO" id="GO:0046872">
    <property type="term" value="F:metal ion binding"/>
    <property type="evidence" value="ECO:0007669"/>
    <property type="project" value="UniProtKB-KW"/>
</dbReference>
<dbReference type="Proteomes" id="UP000234935">
    <property type="component" value="Unassembled WGS sequence"/>
</dbReference>
<organism evidence="4 5">
    <name type="scientific">Bifidobacterium anseris</name>
    <dbReference type="NCBI Taxonomy" id="2020963"/>
    <lineage>
        <taxon>Bacteria</taxon>
        <taxon>Bacillati</taxon>
        <taxon>Actinomycetota</taxon>
        <taxon>Actinomycetes</taxon>
        <taxon>Bifidobacteriales</taxon>
        <taxon>Bifidobacteriaceae</taxon>
        <taxon>Bifidobacterium</taxon>
    </lineage>
</organism>
<evidence type="ECO:0000313" key="5">
    <source>
        <dbReference type="Proteomes" id="UP000234935"/>
    </source>
</evidence>
<reference evidence="4 5" key="1">
    <citation type="submission" date="2017-07" db="EMBL/GenBank/DDBJ databases">
        <title>Bifidobacterium novel species.</title>
        <authorList>
            <person name="Lugli G.A."/>
            <person name="Milani C."/>
            <person name="Duranti S."/>
            <person name="Mangifesta M."/>
        </authorList>
    </citation>
    <scope>NUCLEOTIDE SEQUENCE [LARGE SCALE GENOMIC DNA]</scope>
    <source>
        <strain evidence="5">Goo31D</strain>
    </source>
</reference>
<dbReference type="GO" id="GO:0004131">
    <property type="term" value="F:cytosine deaminase activity"/>
    <property type="evidence" value="ECO:0007669"/>
    <property type="project" value="TreeGrafter"/>
</dbReference>
<evidence type="ECO:0000256" key="2">
    <source>
        <dbReference type="ARBA" id="ARBA00022801"/>
    </source>
</evidence>
<dbReference type="PANTHER" id="PTHR32027">
    <property type="entry name" value="CYTOSINE DEAMINASE"/>
    <property type="match status" value="1"/>
</dbReference>
<dbReference type="SUPFAM" id="SSF51556">
    <property type="entry name" value="Metallo-dependent hydrolases"/>
    <property type="match status" value="1"/>
</dbReference>
<dbReference type="OrthoDB" id="3366604at2"/>